<accession>A0A814GVR5</accession>
<dbReference type="Pfam" id="PF13454">
    <property type="entry name" value="NAD_binding_9"/>
    <property type="match status" value="1"/>
</dbReference>
<proteinExistence type="predicted"/>
<dbReference type="InterPro" id="IPR036188">
    <property type="entry name" value="FAD/NAD-bd_sf"/>
</dbReference>
<sequence>MRTTVASNKLQSCQNIYDSDRSNRFALLNSSNQESAKLAIVGLGPRGLGILERLTAIYDRHKHNYDMDLYLIDPGLYPGQGTHSSKQNAHLLINTVACQITMFGDDTVKNYGPLRTGPGLLKWANQRGYRRMPNNQYLITTDKASEEIQENDYLPRSILGEYLKWVNDYLIQELPTGIRVHYYNNTVTDIIQLDDGNLRIILDGDHSFAVGAAVLTPGHGQNRLDKVEKKYLHFVKDNRSRNLHLEYLRCYPLTQLQTVQKGARVAIQGLGLSCHDILSELTYERGGRFVQCDDGQELTYVKSGQEPAKIYIYSRNCLPFSARGKNEKGVGGQYQARFFTRSVIDQLREKSGPQLDFDTDLLPILVYEMCFVYDCTLNNTWDIPLDKYEPDEKTRQIIHHLYYPLENVEFADFESYVLWVIHFLENDIDEAYKGNVTSAVKAATDVLRDLRDTIRYVVDFRGLTPESHHRFLKEICPIMNRMAVGPPKERNEQLLALLRSGLVEFASASHPKVRTDATSATFVISSMKREVHADVLVKGMIEQFIPHRDESPLIQNMLKRGLIRPFLNGDFHPGGIDVNRQQNPISANGTCIRNLWALGNICEGPNWYTYVLPRPLVNSRSLQDAGKCALNIFEYLTNRNKNL</sequence>
<feature type="domain" description="FAD-dependent urate hydroxylase HpyO/Asp monooxygenase CreE-like FAD/NAD(P)-binding" evidence="1">
    <location>
        <begin position="39"/>
        <end position="219"/>
    </location>
</feature>
<protein>
    <recommendedName>
        <fullName evidence="1">FAD-dependent urate hydroxylase HpyO/Asp monooxygenase CreE-like FAD/NAD(P)-binding domain-containing protein</fullName>
    </recommendedName>
</protein>
<reference evidence="2" key="1">
    <citation type="submission" date="2021-02" db="EMBL/GenBank/DDBJ databases">
        <authorList>
            <person name="Nowell W R."/>
        </authorList>
    </citation>
    <scope>NUCLEOTIDE SEQUENCE</scope>
</reference>
<comment type="caution">
    <text evidence="2">The sequence shown here is derived from an EMBL/GenBank/DDBJ whole genome shotgun (WGS) entry which is preliminary data.</text>
</comment>
<gene>
    <name evidence="2" type="ORF">GPM918_LOCUS13775</name>
    <name evidence="3" type="ORF">SRO942_LOCUS13775</name>
</gene>
<organism evidence="2 4">
    <name type="scientific">Didymodactylos carnosus</name>
    <dbReference type="NCBI Taxonomy" id="1234261"/>
    <lineage>
        <taxon>Eukaryota</taxon>
        <taxon>Metazoa</taxon>
        <taxon>Spiralia</taxon>
        <taxon>Gnathifera</taxon>
        <taxon>Rotifera</taxon>
        <taxon>Eurotatoria</taxon>
        <taxon>Bdelloidea</taxon>
        <taxon>Philodinida</taxon>
        <taxon>Philodinidae</taxon>
        <taxon>Didymodactylos</taxon>
    </lineage>
</organism>
<keyword evidence="4" id="KW-1185">Reference proteome</keyword>
<dbReference type="OrthoDB" id="5185064at2759"/>
<dbReference type="Proteomes" id="UP000681722">
    <property type="component" value="Unassembled WGS sequence"/>
</dbReference>
<name>A0A814GVR5_9BILA</name>
<dbReference type="EMBL" id="CAJNOQ010003218">
    <property type="protein sequence ID" value="CAF1001362.1"/>
    <property type="molecule type" value="Genomic_DNA"/>
</dbReference>
<dbReference type="AlphaFoldDB" id="A0A814GVR5"/>
<dbReference type="PANTHER" id="PTHR40254:SF1">
    <property type="entry name" value="BLR0577 PROTEIN"/>
    <property type="match status" value="1"/>
</dbReference>
<evidence type="ECO:0000259" key="1">
    <source>
        <dbReference type="Pfam" id="PF13454"/>
    </source>
</evidence>
<dbReference type="InterPro" id="IPR052189">
    <property type="entry name" value="L-asp_N-monooxygenase_NS-form"/>
</dbReference>
<dbReference type="EMBL" id="CAJOBC010003218">
    <property type="protein sequence ID" value="CAF3772779.1"/>
    <property type="molecule type" value="Genomic_DNA"/>
</dbReference>
<evidence type="ECO:0000313" key="3">
    <source>
        <dbReference type="EMBL" id="CAF3772779.1"/>
    </source>
</evidence>
<evidence type="ECO:0000313" key="2">
    <source>
        <dbReference type="EMBL" id="CAF1001362.1"/>
    </source>
</evidence>
<dbReference type="SUPFAM" id="SSF51905">
    <property type="entry name" value="FAD/NAD(P)-binding domain"/>
    <property type="match status" value="1"/>
</dbReference>
<dbReference type="Proteomes" id="UP000663829">
    <property type="component" value="Unassembled WGS sequence"/>
</dbReference>
<evidence type="ECO:0000313" key="4">
    <source>
        <dbReference type="Proteomes" id="UP000663829"/>
    </source>
</evidence>
<dbReference type="PANTHER" id="PTHR40254">
    <property type="entry name" value="BLR0577 PROTEIN"/>
    <property type="match status" value="1"/>
</dbReference>
<dbReference type="InterPro" id="IPR038732">
    <property type="entry name" value="HpyO/CreE_NAD-binding"/>
</dbReference>